<dbReference type="PANTHER" id="PTHR21047:SF2">
    <property type="entry name" value="THYMIDINE DIPHOSPHO-4-KETO-RHAMNOSE 3,5-EPIMERASE"/>
    <property type="match status" value="1"/>
</dbReference>
<organism evidence="2 3">
    <name type="scientific">Candidatus Woesebacteria bacterium RIFCSPLOWO2_01_FULL_37_19</name>
    <dbReference type="NCBI Taxonomy" id="1802514"/>
    <lineage>
        <taxon>Bacteria</taxon>
        <taxon>Candidatus Woeseibacteriota</taxon>
    </lineage>
</organism>
<sequence length="174" mass="20560">MKFIKTRLGAYIIELEPRKDDRGQLVRTWSKDEFDQNGINLDLLQGYISYTKKKGTMRGIHYRTDQPYVAQLTKCITGSYYEVIVDLRPESKNFKKWEGFEIHAEDEKLLYIPEGFGHAVLTLEDDTIYMDYYNGFYRPEIESGIRYNDPAFNISWPIDVKVVSDKDKSRENYK</sequence>
<evidence type="ECO:0008006" key="4">
    <source>
        <dbReference type="Google" id="ProtNLM"/>
    </source>
</evidence>
<gene>
    <name evidence="2" type="ORF">A2955_03155</name>
</gene>
<protein>
    <recommendedName>
        <fullName evidence="4">dTDP-4-dehydrorhamnose 3,5-epimerase</fullName>
    </recommendedName>
</protein>
<dbReference type="SUPFAM" id="SSF51182">
    <property type="entry name" value="RmlC-like cupins"/>
    <property type="match status" value="1"/>
</dbReference>
<dbReference type="CDD" id="cd00438">
    <property type="entry name" value="cupin_RmlC"/>
    <property type="match status" value="1"/>
</dbReference>
<dbReference type="PANTHER" id="PTHR21047">
    <property type="entry name" value="DTDP-6-DEOXY-D-GLUCOSE-3,5 EPIMERASE"/>
    <property type="match status" value="1"/>
</dbReference>
<dbReference type="Gene3D" id="2.60.120.10">
    <property type="entry name" value="Jelly Rolls"/>
    <property type="match status" value="1"/>
</dbReference>
<name>A0A1F8B4M4_9BACT</name>
<accession>A0A1F8B4M4</accession>
<evidence type="ECO:0000313" key="3">
    <source>
        <dbReference type="Proteomes" id="UP000177501"/>
    </source>
</evidence>
<dbReference type="InterPro" id="IPR014710">
    <property type="entry name" value="RmlC-like_jellyroll"/>
</dbReference>
<dbReference type="AlphaFoldDB" id="A0A1F8B4M4"/>
<feature type="site" description="Participates in a stacking interaction with the thymidine ring of dTDP-4-oxo-6-deoxyglucose" evidence="1">
    <location>
        <position position="137"/>
    </location>
</feature>
<dbReference type="Pfam" id="PF00908">
    <property type="entry name" value="dTDP_sugar_isom"/>
    <property type="match status" value="1"/>
</dbReference>
<dbReference type="EMBL" id="MGHA01000038">
    <property type="protein sequence ID" value="OGM58993.1"/>
    <property type="molecule type" value="Genomic_DNA"/>
</dbReference>
<dbReference type="Proteomes" id="UP000177501">
    <property type="component" value="Unassembled WGS sequence"/>
</dbReference>
<dbReference type="STRING" id="1802514.A2955_03155"/>
<dbReference type="GO" id="GO:0019305">
    <property type="term" value="P:dTDP-rhamnose biosynthetic process"/>
    <property type="evidence" value="ECO:0007669"/>
    <property type="project" value="TreeGrafter"/>
</dbReference>
<dbReference type="GO" id="GO:0000271">
    <property type="term" value="P:polysaccharide biosynthetic process"/>
    <property type="evidence" value="ECO:0007669"/>
    <property type="project" value="TreeGrafter"/>
</dbReference>
<comment type="caution">
    <text evidence="2">The sequence shown here is derived from an EMBL/GenBank/DDBJ whole genome shotgun (WGS) entry which is preliminary data.</text>
</comment>
<dbReference type="GO" id="GO:0005829">
    <property type="term" value="C:cytosol"/>
    <property type="evidence" value="ECO:0007669"/>
    <property type="project" value="TreeGrafter"/>
</dbReference>
<reference evidence="2 3" key="1">
    <citation type="journal article" date="2016" name="Nat. Commun.">
        <title>Thousands of microbial genomes shed light on interconnected biogeochemical processes in an aquifer system.</title>
        <authorList>
            <person name="Anantharaman K."/>
            <person name="Brown C.T."/>
            <person name="Hug L.A."/>
            <person name="Sharon I."/>
            <person name="Castelle C.J."/>
            <person name="Probst A.J."/>
            <person name="Thomas B.C."/>
            <person name="Singh A."/>
            <person name="Wilkins M.J."/>
            <person name="Karaoz U."/>
            <person name="Brodie E.L."/>
            <person name="Williams K.H."/>
            <person name="Hubbard S.S."/>
            <person name="Banfield J.F."/>
        </authorList>
    </citation>
    <scope>NUCLEOTIDE SEQUENCE [LARGE SCALE GENOMIC DNA]</scope>
</reference>
<dbReference type="InterPro" id="IPR000888">
    <property type="entry name" value="RmlC-like"/>
</dbReference>
<evidence type="ECO:0000313" key="2">
    <source>
        <dbReference type="EMBL" id="OGM58993.1"/>
    </source>
</evidence>
<proteinExistence type="predicted"/>
<dbReference type="GO" id="GO:0008830">
    <property type="term" value="F:dTDP-4-dehydrorhamnose 3,5-epimerase activity"/>
    <property type="evidence" value="ECO:0007669"/>
    <property type="project" value="InterPro"/>
</dbReference>
<evidence type="ECO:0000256" key="1">
    <source>
        <dbReference type="PIRSR" id="PIRSR600888-3"/>
    </source>
</evidence>
<dbReference type="InterPro" id="IPR011051">
    <property type="entry name" value="RmlC_Cupin_sf"/>
</dbReference>